<proteinExistence type="predicted"/>
<accession>A0A9P8BWI7</accession>
<comment type="caution">
    <text evidence="1">The sequence shown here is derived from an EMBL/GenBank/DDBJ whole genome shotgun (WGS) entry which is preliminary data.</text>
</comment>
<gene>
    <name evidence="1" type="ORF">KI688_009576</name>
</gene>
<keyword evidence="2" id="KW-1185">Reference proteome</keyword>
<reference evidence="1" key="1">
    <citation type="submission" date="2021-06" db="EMBL/GenBank/DDBJ databases">
        <title>Genome Sequence of Mortierella hyaline Strain SCG-10, a Cold-Adapted, Nitrate-Reducing Fungus Isolated from Soil in Minnesota, USA.</title>
        <authorList>
            <person name="Aldossari N."/>
        </authorList>
    </citation>
    <scope>NUCLEOTIDE SEQUENCE</scope>
    <source>
        <strain evidence="1">SCG-10</strain>
    </source>
</reference>
<protein>
    <recommendedName>
        <fullName evidence="3">VWFA domain-containing protein</fullName>
    </recommendedName>
</protein>
<evidence type="ECO:0000313" key="2">
    <source>
        <dbReference type="Proteomes" id="UP000707451"/>
    </source>
</evidence>
<dbReference type="EMBL" id="JAHRHY010000004">
    <property type="protein sequence ID" value="KAG9070241.1"/>
    <property type="molecule type" value="Genomic_DNA"/>
</dbReference>
<name>A0A9P8BWI7_9FUNG</name>
<sequence>MTGSLEFRLRKNGSNPQRIIKSLRERPKVNAQNSAEIPPPRATVNSVLKTDFQNIAGHWQGVSAQMAQRLCKLALYDVVLLVDDSSSIRMHNEDDGRLDDLELMASIIAEATALFDDDGIDIEFLNGHALREKVHRRFFRKASSTDTPLKLRKPFLVFIITDGASAGEPEHNLERQIRKASEYLMGEGYSPDFFRYQIVQVGRNRRASEFLQDLKEQLVVEEFVDVTSRYGVEKRQLALMGFEPTPELYLVKLLFGAIDGRFY</sequence>
<organism evidence="1 2">
    <name type="scientific">Linnemannia hyalina</name>
    <dbReference type="NCBI Taxonomy" id="64524"/>
    <lineage>
        <taxon>Eukaryota</taxon>
        <taxon>Fungi</taxon>
        <taxon>Fungi incertae sedis</taxon>
        <taxon>Mucoromycota</taxon>
        <taxon>Mortierellomycotina</taxon>
        <taxon>Mortierellomycetes</taxon>
        <taxon>Mortierellales</taxon>
        <taxon>Mortierellaceae</taxon>
        <taxon>Linnemannia</taxon>
    </lineage>
</organism>
<evidence type="ECO:0000313" key="1">
    <source>
        <dbReference type="EMBL" id="KAG9070241.1"/>
    </source>
</evidence>
<dbReference type="PANTHER" id="PTHR34706:SF1">
    <property type="entry name" value="VWFA DOMAIN-CONTAINING PROTEIN"/>
    <property type="match status" value="1"/>
</dbReference>
<dbReference type="PANTHER" id="PTHR34706">
    <property type="entry name" value="SLR1338 PROTEIN"/>
    <property type="match status" value="1"/>
</dbReference>
<dbReference type="Proteomes" id="UP000707451">
    <property type="component" value="Unassembled WGS sequence"/>
</dbReference>
<evidence type="ECO:0008006" key="3">
    <source>
        <dbReference type="Google" id="ProtNLM"/>
    </source>
</evidence>
<dbReference type="AlphaFoldDB" id="A0A9P8BWI7"/>
<dbReference type="OrthoDB" id="2412016at2759"/>